<evidence type="ECO:0008006" key="3">
    <source>
        <dbReference type="Google" id="ProtNLM"/>
    </source>
</evidence>
<dbReference type="EMBL" id="JACDTZ010000003">
    <property type="protein sequence ID" value="MBA5245455.1"/>
    <property type="molecule type" value="Genomic_DNA"/>
</dbReference>
<dbReference type="Proteomes" id="UP000523682">
    <property type="component" value="Unassembled WGS sequence"/>
</dbReference>
<dbReference type="RefSeq" id="WP_181890086.1">
    <property type="nucleotide sequence ID" value="NZ_CAUPJD010000022.1"/>
</dbReference>
<dbReference type="AlphaFoldDB" id="A0A7W2EDB4"/>
<sequence length="72" mass="7966">MTPEEMRTAEDFERGWSDERIRSAEVSWGPGLVDMLPPALAERVQARARKEGTSDLSVIEAALSQYLDNSAA</sequence>
<comment type="caution">
    <text evidence="1">The sequence shown here is derived from an EMBL/GenBank/DDBJ whole genome shotgun (WGS) entry which is preliminary data.</text>
</comment>
<protein>
    <recommendedName>
        <fullName evidence="3">Ribbon-helix-helix protein CopG domain-containing protein</fullName>
    </recommendedName>
</protein>
<evidence type="ECO:0000313" key="1">
    <source>
        <dbReference type="EMBL" id="MBA5245455.1"/>
    </source>
</evidence>
<proteinExistence type="predicted"/>
<evidence type="ECO:0000313" key="2">
    <source>
        <dbReference type="Proteomes" id="UP000523682"/>
    </source>
</evidence>
<keyword evidence="2" id="KW-1185">Reference proteome</keyword>
<organism evidence="1 2">
    <name type="scientific">Corynebacterium haemomassiliense</name>
    <dbReference type="NCBI Taxonomy" id="2754726"/>
    <lineage>
        <taxon>Bacteria</taxon>
        <taxon>Bacillati</taxon>
        <taxon>Actinomycetota</taxon>
        <taxon>Actinomycetes</taxon>
        <taxon>Mycobacteriales</taxon>
        <taxon>Corynebacteriaceae</taxon>
        <taxon>Corynebacterium</taxon>
    </lineage>
</organism>
<accession>A0A7W2EDB4</accession>
<name>A0A7W2EDB4_9CORY</name>
<gene>
    <name evidence="1" type="ORF">H0193_11690</name>
</gene>
<reference evidence="1 2" key="1">
    <citation type="submission" date="2020-07" db="EMBL/GenBank/DDBJ databases">
        <title>Draft genome and description of Corynebacterium haemomassiliense strain Marseile-Q3615 sp. nov.</title>
        <authorList>
            <person name="Boxberger M."/>
            <person name="La Scola B."/>
        </authorList>
    </citation>
    <scope>NUCLEOTIDE SEQUENCE [LARGE SCALE GENOMIC DNA]</scope>
    <source>
        <strain evidence="1 2">Marseille-Q3615</strain>
    </source>
</reference>